<feature type="signal peptide" evidence="2">
    <location>
        <begin position="1"/>
        <end position="20"/>
    </location>
</feature>
<evidence type="ECO:0000313" key="4">
    <source>
        <dbReference type="Proteomes" id="UP001617351"/>
    </source>
</evidence>
<dbReference type="EMBL" id="JBIUYY010000014">
    <property type="protein sequence ID" value="MFJ2824792.1"/>
    <property type="molecule type" value="Genomic_DNA"/>
</dbReference>
<name>A0ABW8ENF4_STRT5</name>
<keyword evidence="4" id="KW-1185">Reference proteome</keyword>
<organism evidence="3 4">
    <name type="scientific">Streptomyces toxytricini</name>
    <name type="common">Actinomyces toxytricini</name>
    <dbReference type="NCBI Taxonomy" id="67369"/>
    <lineage>
        <taxon>Bacteria</taxon>
        <taxon>Bacillati</taxon>
        <taxon>Actinomycetota</taxon>
        <taxon>Actinomycetes</taxon>
        <taxon>Kitasatosporales</taxon>
        <taxon>Streptomycetaceae</taxon>
        <taxon>Streptomyces</taxon>
    </lineage>
</organism>
<dbReference type="Proteomes" id="UP001617351">
    <property type="component" value="Unassembled WGS sequence"/>
</dbReference>
<reference evidence="3 4" key="1">
    <citation type="submission" date="2024-10" db="EMBL/GenBank/DDBJ databases">
        <title>The Natural Products Discovery Center: Release of the First 8490 Sequenced Strains for Exploring Actinobacteria Biosynthetic Diversity.</title>
        <authorList>
            <person name="Kalkreuter E."/>
            <person name="Kautsar S.A."/>
            <person name="Yang D."/>
            <person name="Bader C.D."/>
            <person name="Teijaro C.N."/>
            <person name="Fluegel L."/>
            <person name="Davis C.M."/>
            <person name="Simpson J.R."/>
            <person name="Lauterbach L."/>
            <person name="Steele A.D."/>
            <person name="Gui C."/>
            <person name="Meng S."/>
            <person name="Li G."/>
            <person name="Viehrig K."/>
            <person name="Ye F."/>
            <person name="Su P."/>
            <person name="Kiefer A.F."/>
            <person name="Nichols A."/>
            <person name="Cepeda A.J."/>
            <person name="Yan W."/>
            <person name="Fan B."/>
            <person name="Jiang Y."/>
            <person name="Adhikari A."/>
            <person name="Zheng C.-J."/>
            <person name="Schuster L."/>
            <person name="Cowan T.M."/>
            <person name="Smanski M.J."/>
            <person name="Chevrette M.G."/>
            <person name="De Carvalho L.P.S."/>
            <person name="Shen B."/>
        </authorList>
    </citation>
    <scope>NUCLEOTIDE SEQUENCE [LARGE SCALE GENOMIC DNA]</scope>
    <source>
        <strain evidence="3 4">NPDC087220</strain>
    </source>
</reference>
<feature type="chain" id="PRO_5045695453" description="Secreted protein" evidence="2">
    <location>
        <begin position="21"/>
        <end position="59"/>
    </location>
</feature>
<feature type="region of interest" description="Disordered" evidence="1">
    <location>
        <begin position="24"/>
        <end position="59"/>
    </location>
</feature>
<dbReference type="RefSeq" id="WP_402385530.1">
    <property type="nucleotide sequence ID" value="NZ_JBIUYY010000014.1"/>
</dbReference>
<sequence length="59" mass="5892">MRRTLATLVTATAAALIAVAGVNGTGRASAPESPAADPGHRVAAEPGWSVPTPRDPGWS</sequence>
<keyword evidence="2" id="KW-0732">Signal</keyword>
<accession>A0ABW8ENF4</accession>
<evidence type="ECO:0000313" key="3">
    <source>
        <dbReference type="EMBL" id="MFJ2824792.1"/>
    </source>
</evidence>
<evidence type="ECO:0000256" key="2">
    <source>
        <dbReference type="SAM" id="SignalP"/>
    </source>
</evidence>
<gene>
    <name evidence="3" type="ORF">ACIO7M_27280</name>
</gene>
<evidence type="ECO:0008006" key="5">
    <source>
        <dbReference type="Google" id="ProtNLM"/>
    </source>
</evidence>
<comment type="caution">
    <text evidence="3">The sequence shown here is derived from an EMBL/GenBank/DDBJ whole genome shotgun (WGS) entry which is preliminary data.</text>
</comment>
<evidence type="ECO:0000256" key="1">
    <source>
        <dbReference type="SAM" id="MobiDB-lite"/>
    </source>
</evidence>
<protein>
    <recommendedName>
        <fullName evidence="5">Secreted protein</fullName>
    </recommendedName>
</protein>
<proteinExistence type="predicted"/>